<comment type="caution">
    <text evidence="2">The sequence shown here is derived from an EMBL/GenBank/DDBJ whole genome shotgun (WGS) entry which is preliminary data.</text>
</comment>
<evidence type="ECO:0000259" key="1">
    <source>
        <dbReference type="PROSITE" id="PS50943"/>
    </source>
</evidence>
<protein>
    <recommendedName>
        <fullName evidence="1">HTH cro/C1-type domain-containing protein</fullName>
    </recommendedName>
</protein>
<keyword evidence="3" id="KW-1185">Reference proteome</keyword>
<gene>
    <name evidence="2" type="ORF">M768_13750</name>
</gene>
<dbReference type="AlphaFoldDB" id="A0A0M0F5B9"/>
<accession>A0A0M0F5B9</accession>
<evidence type="ECO:0000313" key="3">
    <source>
        <dbReference type="Proteomes" id="UP000037387"/>
    </source>
</evidence>
<dbReference type="RefSeq" id="WP_053371085.1">
    <property type="nucleotide sequence ID" value="NZ_KQ435292.1"/>
</dbReference>
<dbReference type="InterPro" id="IPR010982">
    <property type="entry name" value="Lambda_DNA-bd_dom_sf"/>
</dbReference>
<dbReference type="PROSITE" id="PS50943">
    <property type="entry name" value="HTH_CROC1"/>
    <property type="match status" value="1"/>
</dbReference>
<proteinExistence type="predicted"/>
<dbReference type="Proteomes" id="UP000037387">
    <property type="component" value="Unassembled WGS sequence"/>
</dbReference>
<dbReference type="CDD" id="cd00093">
    <property type="entry name" value="HTH_XRE"/>
    <property type="match status" value="1"/>
</dbReference>
<reference evidence="2 3" key="1">
    <citation type="journal article" date="2015" name="Sci. Rep.">
        <title>Functional and structural properties of a novel cellulosome-like multienzyme complex: efficient glycoside hydrolysis of water-insoluble 7-xylosyl-10-deacetylpaclitaxel.</title>
        <authorList>
            <person name="Dou T.Y."/>
            <person name="Luan H.W."/>
            <person name="Ge G.B."/>
            <person name="Dong M.M."/>
            <person name="Zou H.F."/>
            <person name="He Y.Q."/>
            <person name="Cui P."/>
            <person name="Wang J.Y."/>
            <person name="Hao D.C."/>
            <person name="Yang S.L."/>
            <person name="Yang L."/>
        </authorList>
    </citation>
    <scope>NUCLEOTIDE SEQUENCE [LARGE SCALE GENOMIC DNA]</scope>
    <source>
        <strain evidence="2 3">F16</strain>
    </source>
</reference>
<dbReference type="PATRIC" id="fig|1350482.3.peg.3089"/>
<dbReference type="GO" id="GO:0003677">
    <property type="term" value="F:DNA binding"/>
    <property type="evidence" value="ECO:0007669"/>
    <property type="project" value="InterPro"/>
</dbReference>
<organism evidence="2 3">
    <name type="scientific">Cellulosimicrobium cellulans F16</name>
    <dbReference type="NCBI Taxonomy" id="1350482"/>
    <lineage>
        <taxon>Bacteria</taxon>
        <taxon>Bacillati</taxon>
        <taxon>Actinomycetota</taxon>
        <taxon>Actinomycetes</taxon>
        <taxon>Micrococcales</taxon>
        <taxon>Promicromonosporaceae</taxon>
        <taxon>Cellulosimicrobium</taxon>
    </lineage>
</organism>
<dbReference type="Pfam" id="PF01381">
    <property type="entry name" value="HTH_3"/>
    <property type="match status" value="1"/>
</dbReference>
<sequence>MHQRFTHGPAVRAIREALGIKHGVFAQDVGISAGYLTNIEKGAKQPSATVRVAIAKRLGVNVDDITYVVTAEATSTRAA</sequence>
<feature type="domain" description="HTH cro/C1-type" evidence="1">
    <location>
        <begin position="11"/>
        <end position="65"/>
    </location>
</feature>
<dbReference type="InterPro" id="IPR001387">
    <property type="entry name" value="Cro/C1-type_HTH"/>
</dbReference>
<dbReference type="EMBL" id="ATNL01000011">
    <property type="protein sequence ID" value="KON72567.1"/>
    <property type="molecule type" value="Genomic_DNA"/>
</dbReference>
<name>A0A0M0F5B9_CELCE</name>
<evidence type="ECO:0000313" key="2">
    <source>
        <dbReference type="EMBL" id="KON72567.1"/>
    </source>
</evidence>
<dbReference type="Gene3D" id="1.10.260.40">
    <property type="entry name" value="lambda repressor-like DNA-binding domains"/>
    <property type="match status" value="1"/>
</dbReference>
<dbReference type="SUPFAM" id="SSF47413">
    <property type="entry name" value="lambda repressor-like DNA-binding domains"/>
    <property type="match status" value="1"/>
</dbReference>
<dbReference type="SMART" id="SM00530">
    <property type="entry name" value="HTH_XRE"/>
    <property type="match status" value="1"/>
</dbReference>